<dbReference type="GO" id="GO:0000428">
    <property type="term" value="C:DNA-directed RNA polymerase complex"/>
    <property type="evidence" value="ECO:0007669"/>
    <property type="project" value="UniProtKB-KW"/>
</dbReference>
<reference evidence="9 10" key="1">
    <citation type="submission" date="2019-09" db="EMBL/GenBank/DDBJ databases">
        <title>Bird 10,000 Genomes (B10K) Project - Family phase.</title>
        <authorList>
            <person name="Zhang G."/>
        </authorList>
    </citation>
    <scope>NUCLEOTIDE SEQUENCE [LARGE SCALE GENOMIC DNA]</scope>
    <source>
        <strain evidence="9">B10K-DU-012-37</strain>
    </source>
</reference>
<feature type="non-terminal residue" evidence="9">
    <location>
        <position position="1"/>
    </location>
</feature>
<proteinExistence type="inferred from homology"/>
<keyword evidence="4" id="KW-0239">DNA-directed DNA polymerase</keyword>
<dbReference type="GO" id="GO:0005634">
    <property type="term" value="C:nucleus"/>
    <property type="evidence" value="ECO:0007669"/>
    <property type="project" value="TreeGrafter"/>
</dbReference>
<keyword evidence="3" id="KW-0804">Transcription</keyword>
<keyword evidence="3" id="KW-0240">DNA-directed RNA polymerase</keyword>
<evidence type="ECO:0000256" key="2">
    <source>
        <dbReference type="ARBA" id="ARBA00012417"/>
    </source>
</evidence>
<evidence type="ECO:0000313" key="9">
    <source>
        <dbReference type="EMBL" id="NWU92956.1"/>
    </source>
</evidence>
<comment type="catalytic activity">
    <reaction evidence="8">
        <text>DNA(n) + a 2'-deoxyribonucleoside 5'-triphosphate = DNA(n+1) + diphosphate</text>
        <dbReference type="Rhea" id="RHEA:22508"/>
        <dbReference type="Rhea" id="RHEA-COMP:17339"/>
        <dbReference type="Rhea" id="RHEA-COMP:17340"/>
        <dbReference type="ChEBI" id="CHEBI:33019"/>
        <dbReference type="ChEBI" id="CHEBI:61560"/>
        <dbReference type="ChEBI" id="CHEBI:173112"/>
        <dbReference type="EC" id="2.7.7.7"/>
    </reaction>
    <physiologicalReaction direction="left-to-right" evidence="8">
        <dbReference type="Rhea" id="RHEA:22509"/>
    </physiologicalReaction>
</comment>
<comment type="similarity">
    <text evidence="1">Belongs to the eukaryotic-type primase small subunit family.</text>
</comment>
<dbReference type="GO" id="GO:0042276">
    <property type="term" value="P:error-prone translesion synthesis"/>
    <property type="evidence" value="ECO:0007669"/>
    <property type="project" value="InterPro"/>
</dbReference>
<dbReference type="AlphaFoldDB" id="A0A7K6AV95"/>
<dbReference type="GO" id="GO:0003887">
    <property type="term" value="F:DNA-directed DNA polymerase activity"/>
    <property type="evidence" value="ECO:0007669"/>
    <property type="project" value="UniProtKB-KW"/>
</dbReference>
<dbReference type="OrthoDB" id="5988181at2759"/>
<evidence type="ECO:0000256" key="8">
    <source>
        <dbReference type="ARBA" id="ARBA00047303"/>
    </source>
</evidence>
<dbReference type="EC" id="2.7.7.7" evidence="2"/>
<dbReference type="GO" id="GO:0005759">
    <property type="term" value="C:mitochondrial matrix"/>
    <property type="evidence" value="ECO:0007669"/>
    <property type="project" value="TreeGrafter"/>
</dbReference>
<gene>
    <name evidence="9" type="primary">Primpol</name>
    <name evidence="9" type="ORF">UPUEPO_R03991</name>
</gene>
<accession>A0A7K6AV95</accession>
<keyword evidence="4" id="KW-0548">Nucleotidyltransferase</keyword>
<dbReference type="PANTHER" id="PTHR31399:SF0">
    <property type="entry name" value="DNA-DIRECTED PRIMASE_POLYMERASE PROTEIN"/>
    <property type="match status" value="1"/>
</dbReference>
<organism evidence="9 10">
    <name type="scientific">Upupa epops</name>
    <name type="common">Eurasian hoopoe</name>
    <dbReference type="NCBI Taxonomy" id="57439"/>
    <lineage>
        <taxon>Eukaryota</taxon>
        <taxon>Metazoa</taxon>
        <taxon>Chordata</taxon>
        <taxon>Craniata</taxon>
        <taxon>Vertebrata</taxon>
        <taxon>Euteleostomi</taxon>
        <taxon>Archelosauria</taxon>
        <taxon>Archosauria</taxon>
        <taxon>Dinosauria</taxon>
        <taxon>Saurischia</taxon>
        <taxon>Theropoda</taxon>
        <taxon>Coelurosauria</taxon>
        <taxon>Aves</taxon>
        <taxon>Neognathae</taxon>
        <taxon>Neoaves</taxon>
        <taxon>Telluraves</taxon>
        <taxon>Coraciimorphae</taxon>
        <taxon>Bucerotiformes</taxon>
        <taxon>Upupidae</taxon>
        <taxon>Upupa</taxon>
    </lineage>
</organism>
<dbReference type="InterPro" id="IPR044917">
    <property type="entry name" value="PRIMPOL"/>
</dbReference>
<dbReference type="Proteomes" id="UP000544127">
    <property type="component" value="Unassembled WGS sequence"/>
</dbReference>
<evidence type="ECO:0000256" key="6">
    <source>
        <dbReference type="ARBA" id="ARBA00044677"/>
    </source>
</evidence>
<dbReference type="GO" id="GO:0009411">
    <property type="term" value="P:response to UV"/>
    <property type="evidence" value="ECO:0007669"/>
    <property type="project" value="TreeGrafter"/>
</dbReference>
<keyword evidence="10" id="KW-1185">Reference proteome</keyword>
<evidence type="ECO:0000256" key="5">
    <source>
        <dbReference type="ARBA" id="ARBA00026139"/>
    </source>
</evidence>
<dbReference type="EMBL" id="VZRI01004775">
    <property type="protein sequence ID" value="NWU92956.1"/>
    <property type="molecule type" value="Genomic_DNA"/>
</dbReference>
<dbReference type="Pfam" id="PF03121">
    <property type="entry name" value="Herpes_UL52"/>
    <property type="match status" value="1"/>
</dbReference>
<dbReference type="GO" id="GO:0006264">
    <property type="term" value="P:mitochondrial DNA replication"/>
    <property type="evidence" value="ECO:0007669"/>
    <property type="project" value="TreeGrafter"/>
</dbReference>
<evidence type="ECO:0000313" key="10">
    <source>
        <dbReference type="Proteomes" id="UP000544127"/>
    </source>
</evidence>
<comment type="catalytic activity">
    <reaction evidence="6">
        <text>ssDNA + n NTP = ssDNA/pppN(pN)n-1 hybrid + (n-1) diphosphate.</text>
        <dbReference type="EC" id="2.7.7.102"/>
    </reaction>
</comment>
<dbReference type="GO" id="GO:0003682">
    <property type="term" value="F:chromatin binding"/>
    <property type="evidence" value="ECO:0007669"/>
    <property type="project" value="TreeGrafter"/>
</dbReference>
<evidence type="ECO:0000256" key="1">
    <source>
        <dbReference type="ARBA" id="ARBA00009762"/>
    </source>
</evidence>
<evidence type="ECO:0000256" key="4">
    <source>
        <dbReference type="ARBA" id="ARBA00022932"/>
    </source>
</evidence>
<dbReference type="PANTHER" id="PTHR31399">
    <property type="entry name" value="DNA-DIRECTED PRIMASE / POLYMERASE PROTEIN"/>
    <property type="match status" value="1"/>
</dbReference>
<name>A0A7K6AV95_UPUEP</name>
<sequence length="539" mass="62072">MERKWEERLKKVEELASYYERNPLPPVYRPKLSEPFLPSSVWKIFCRQAEAFHYLKACQEDVHVFALEKKTQSGQRFYLVTTYKELWFYYIKGYKTSLMHCYEVIPEKDACKLYFDLEFYKPANPGASGKIMVAKLIELVSQKLKELYDVNCSAEDVLNLDSSTDEKFSRHLIFLPEKTVFKDNVNVGNFVRTILQPAIRLMESKADAVTSEGGENIFQCSAEGVGSDGPFSNLTAVEDGSKGCPAIAYKNKDMEASHQGESLDFSFLIVNGKEGVRQLFVDLGVYTKNRNFRMYKSSKAGKNVILKIAEDNKFVPKCEDNVSLEEAYFLSSLVCNISMYMAFALTEHMEGYQDSPYPEIDAFVRFLVNKDGVQGGIRRWNYFSMEKILVYDISGYRWCENIGRAHKSNNIMILVDLMKEVWYQKCHDPVCREKNFKSQSFPLPPEICLPRLFKEEEEYTGTDDIDNTGEKAKPQTTVSGSLERSLSQDFLWSDREWDNANDWYYFLEATEDVELAEAADDSLNCAMEEIPDEVLLEAL</sequence>
<dbReference type="EC" id="2.7.7.102" evidence="7"/>
<protein>
    <recommendedName>
        <fullName evidence="5">DNA-directed primase/polymerase protein</fullName>
        <ecNumber evidence="7">2.7.7.102</ecNumber>
        <ecNumber evidence="2">2.7.7.7</ecNumber>
    </recommendedName>
</protein>
<evidence type="ECO:0000256" key="3">
    <source>
        <dbReference type="ARBA" id="ARBA00022478"/>
    </source>
</evidence>
<keyword evidence="4" id="KW-0808">Transferase</keyword>
<dbReference type="GO" id="GO:0031297">
    <property type="term" value="P:replication fork processing"/>
    <property type="evidence" value="ECO:0007669"/>
    <property type="project" value="TreeGrafter"/>
</dbReference>
<evidence type="ECO:0000256" key="7">
    <source>
        <dbReference type="ARBA" id="ARBA00044768"/>
    </source>
</evidence>
<feature type="non-terminal residue" evidence="9">
    <location>
        <position position="539"/>
    </location>
</feature>
<comment type="caution">
    <text evidence="9">The sequence shown here is derived from an EMBL/GenBank/DDBJ whole genome shotgun (WGS) entry which is preliminary data.</text>
</comment>
<dbReference type="CDD" id="cd22256">
    <property type="entry name" value="PrimPol_RBD"/>
    <property type="match status" value="1"/>
</dbReference>